<reference evidence="2" key="1">
    <citation type="journal article" date="2020" name="Nature">
        <title>Giant virus diversity and host interactions through global metagenomics.</title>
        <authorList>
            <person name="Schulz F."/>
            <person name="Roux S."/>
            <person name="Paez-Espino D."/>
            <person name="Jungbluth S."/>
            <person name="Walsh D.A."/>
            <person name="Denef V.J."/>
            <person name="McMahon K.D."/>
            <person name="Konstantinidis K.T."/>
            <person name="Eloe-Fadrosh E.A."/>
            <person name="Kyrpides N.C."/>
            <person name="Woyke T."/>
        </authorList>
    </citation>
    <scope>NUCLEOTIDE SEQUENCE</scope>
    <source>
        <strain evidence="2">GVMAG-M-3300023174-124</strain>
    </source>
</reference>
<protein>
    <submittedName>
        <fullName evidence="2">Uncharacterized protein</fullName>
    </submittedName>
</protein>
<accession>A0A6C0D5Q1</accession>
<name>A0A6C0D5Q1_9ZZZZ</name>
<dbReference type="AlphaFoldDB" id="A0A6C0D5Q1"/>
<keyword evidence="1" id="KW-0175">Coiled coil</keyword>
<feature type="coiled-coil region" evidence="1">
    <location>
        <begin position="158"/>
        <end position="185"/>
    </location>
</feature>
<dbReference type="EMBL" id="MN739538">
    <property type="protein sequence ID" value="QHT11783.1"/>
    <property type="molecule type" value="Genomic_DNA"/>
</dbReference>
<organism evidence="2">
    <name type="scientific">viral metagenome</name>
    <dbReference type="NCBI Taxonomy" id="1070528"/>
    <lineage>
        <taxon>unclassified sequences</taxon>
        <taxon>metagenomes</taxon>
        <taxon>organismal metagenomes</taxon>
    </lineage>
</organism>
<evidence type="ECO:0000256" key="1">
    <source>
        <dbReference type="SAM" id="Coils"/>
    </source>
</evidence>
<evidence type="ECO:0000313" key="2">
    <source>
        <dbReference type="EMBL" id="QHT11783.1"/>
    </source>
</evidence>
<proteinExistence type="predicted"/>
<sequence>MATFMDNTVNATTVEDTWNSLYIPMIPQDIMLDDKTCANSDGLTDYFENKACIGKVKRVDLITKPRGNFTVLAAFVHFEEWYPDSEKIRNHLNHPKSNGEFRLGGYYNKSANRFVNFYSSQNRTYQRFLPAKINKTPIPEIKPMEASELNIHQLVHSLELARETIANNEKLLAEQSARIAELEQLLAAKPKKMM</sequence>